<dbReference type="PROSITE" id="PS00600">
    <property type="entry name" value="AA_TRANSFER_CLASS_3"/>
    <property type="match status" value="1"/>
</dbReference>
<organism evidence="13 14">
    <name type="scientific">Catellatospora coxensis</name>
    <dbReference type="NCBI Taxonomy" id="310354"/>
    <lineage>
        <taxon>Bacteria</taxon>
        <taxon>Bacillati</taxon>
        <taxon>Actinomycetota</taxon>
        <taxon>Actinomycetes</taxon>
        <taxon>Micromonosporales</taxon>
        <taxon>Micromonosporaceae</taxon>
        <taxon>Catellatospora</taxon>
    </lineage>
</organism>
<dbReference type="PANTHER" id="PTHR43552:SF2">
    <property type="entry name" value="DIAMINOBUTYRATE--2-OXOGLUTARATE TRANSAMINASE"/>
    <property type="match status" value="1"/>
</dbReference>
<evidence type="ECO:0000256" key="3">
    <source>
        <dbReference type="ARBA" id="ARBA00004946"/>
    </source>
</evidence>
<evidence type="ECO:0000256" key="10">
    <source>
        <dbReference type="ARBA" id="ARBA00049111"/>
    </source>
</evidence>
<evidence type="ECO:0000256" key="5">
    <source>
        <dbReference type="ARBA" id="ARBA00013155"/>
    </source>
</evidence>
<keyword evidence="9 11" id="KW-0663">Pyridoxal phosphate</keyword>
<evidence type="ECO:0000256" key="4">
    <source>
        <dbReference type="ARBA" id="ARBA00008954"/>
    </source>
</evidence>
<dbReference type="AlphaFoldDB" id="A0A8J3PDR6"/>
<dbReference type="InterPro" id="IPR005814">
    <property type="entry name" value="Aminotrans_3"/>
</dbReference>
<sequence>MVKPTGIIDRPAAADRDSADLESEVRAYSRSWPVTFTRAVGSRMYSADGKPYLDFFMGAGALNYGHGNPLLRDPLIDYVRGDGVVHSLDLMTEAKATFLQVFGDLVLKPRAMDFKVQFTGPTGANAVEAALKLARKVTGRPTVAAFTRSFHGMSLGALAVTANAAKRAGAGVALDDVLRIPYEGFGRNGVCGLGLLEDLVEVSGSGVELPAAVIVETIQGEGGVNTASTAWLQRLAALCARTGMLLIVDDIQVGCGRTGPFFSFDDAGIVPDIVCLSKSLSGYGLPMALTIFKRELDVWSPGEHNGTFRGSNPAFVTATAALRAYWSDDRLRRRTEELGGVVDSFLGALCARHPEQGGTHRGRGLVWGLQFDDPQLATRVSRAAFERGLLVETAGSRDEVIKLLPSLLISSEELLEGLEILRTAVDHEAGAQP</sequence>
<evidence type="ECO:0000256" key="6">
    <source>
        <dbReference type="ARBA" id="ARBA00014798"/>
    </source>
</evidence>
<dbReference type="NCBIfam" id="NF006733">
    <property type="entry name" value="PRK09264.1"/>
    <property type="match status" value="1"/>
</dbReference>
<dbReference type="NCBIfam" id="TIGR00709">
    <property type="entry name" value="dat"/>
    <property type="match status" value="1"/>
</dbReference>
<gene>
    <name evidence="13" type="primary">ectB</name>
    <name evidence="13" type="ORF">Cco03nite_80660</name>
</gene>
<comment type="function">
    <text evidence="2 12">Catalyzes reversively the conversion of L-aspartate beta-semialdehyde (ASA) to L-2,4-diaminobutyrate (DABA) by transamination with L-glutamate.</text>
</comment>
<evidence type="ECO:0000313" key="13">
    <source>
        <dbReference type="EMBL" id="GIG11366.1"/>
    </source>
</evidence>
<evidence type="ECO:0000256" key="9">
    <source>
        <dbReference type="ARBA" id="ARBA00022898"/>
    </source>
</evidence>
<dbReference type="SUPFAM" id="SSF53383">
    <property type="entry name" value="PLP-dependent transferases"/>
    <property type="match status" value="1"/>
</dbReference>
<dbReference type="GO" id="GO:0019491">
    <property type="term" value="P:ectoine biosynthetic process"/>
    <property type="evidence" value="ECO:0007669"/>
    <property type="project" value="UniProtKB-UniPathway"/>
</dbReference>
<dbReference type="GO" id="GO:0030170">
    <property type="term" value="F:pyridoxal phosphate binding"/>
    <property type="evidence" value="ECO:0007669"/>
    <property type="project" value="InterPro"/>
</dbReference>
<accession>A0A8J3PDR6</accession>
<dbReference type="PIRSF" id="PIRSF000521">
    <property type="entry name" value="Transaminase_4ab_Lys_Orn"/>
    <property type="match status" value="1"/>
</dbReference>
<dbReference type="Proteomes" id="UP000630887">
    <property type="component" value="Unassembled WGS sequence"/>
</dbReference>
<dbReference type="InterPro" id="IPR004637">
    <property type="entry name" value="Dat"/>
</dbReference>
<dbReference type="PANTHER" id="PTHR43552">
    <property type="entry name" value="DIAMINOBUTYRATE--2-OXOGLUTARATE AMINOTRANSFERASE"/>
    <property type="match status" value="1"/>
</dbReference>
<comment type="catalytic activity">
    <reaction evidence="10 12">
        <text>L-2,4-diaminobutanoate + 2-oxoglutarate = L-aspartate 4-semialdehyde + L-glutamate</text>
        <dbReference type="Rhea" id="RHEA:11160"/>
        <dbReference type="ChEBI" id="CHEBI:16810"/>
        <dbReference type="ChEBI" id="CHEBI:29985"/>
        <dbReference type="ChEBI" id="CHEBI:58761"/>
        <dbReference type="ChEBI" id="CHEBI:537519"/>
        <dbReference type="EC" id="2.6.1.76"/>
    </reaction>
</comment>
<dbReference type="Gene3D" id="3.90.1150.10">
    <property type="entry name" value="Aspartate Aminotransferase, domain 1"/>
    <property type="match status" value="1"/>
</dbReference>
<comment type="pathway">
    <text evidence="3 12">Amine and polyamine biosynthesis; ectoine biosynthesis; L-ectoine from L-aspartate 4-semialdehyde: step 1/3.</text>
</comment>
<evidence type="ECO:0000256" key="8">
    <source>
        <dbReference type="ARBA" id="ARBA00022679"/>
    </source>
</evidence>
<dbReference type="InterPro" id="IPR049704">
    <property type="entry name" value="Aminotrans_3_PPA_site"/>
</dbReference>
<dbReference type="CDD" id="cd00610">
    <property type="entry name" value="OAT_like"/>
    <property type="match status" value="1"/>
</dbReference>
<comment type="similarity">
    <text evidence="4 11">Belongs to the class-III pyridoxal-phosphate-dependent aminotransferase family.</text>
</comment>
<dbReference type="UniPathway" id="UPA00067">
    <property type="reaction ID" value="UER00121"/>
</dbReference>
<keyword evidence="14" id="KW-1185">Reference proteome</keyword>
<dbReference type="InterPro" id="IPR015422">
    <property type="entry name" value="PyrdxlP-dep_Trfase_small"/>
</dbReference>
<proteinExistence type="inferred from homology"/>
<reference evidence="13 14" key="1">
    <citation type="submission" date="2021-01" db="EMBL/GenBank/DDBJ databases">
        <title>Whole genome shotgun sequence of Catellatospora coxensis NBRC 107359.</title>
        <authorList>
            <person name="Komaki H."/>
            <person name="Tamura T."/>
        </authorList>
    </citation>
    <scope>NUCLEOTIDE SEQUENCE [LARGE SCALE GENOMIC DNA]</scope>
    <source>
        <strain evidence="13 14">NBRC 107359</strain>
    </source>
</reference>
<dbReference type="EC" id="2.6.1.76" evidence="5 12"/>
<dbReference type="InterPro" id="IPR012773">
    <property type="entry name" value="Ectoine_EctB"/>
</dbReference>
<dbReference type="Pfam" id="PF00202">
    <property type="entry name" value="Aminotran_3"/>
    <property type="match status" value="1"/>
</dbReference>
<evidence type="ECO:0000256" key="7">
    <source>
        <dbReference type="ARBA" id="ARBA00022576"/>
    </source>
</evidence>
<dbReference type="GO" id="GO:0045303">
    <property type="term" value="F:diaminobutyrate-2-oxoglutarate transaminase activity"/>
    <property type="evidence" value="ECO:0007669"/>
    <property type="project" value="UniProtKB-EC"/>
</dbReference>
<dbReference type="GO" id="GO:0047307">
    <property type="term" value="F:diaminobutyrate-pyruvate transaminase activity"/>
    <property type="evidence" value="ECO:0007669"/>
    <property type="project" value="InterPro"/>
</dbReference>
<keyword evidence="8 12" id="KW-0808">Transferase</keyword>
<evidence type="ECO:0000256" key="1">
    <source>
        <dbReference type="ARBA" id="ARBA00001933"/>
    </source>
</evidence>
<evidence type="ECO:0000256" key="12">
    <source>
        <dbReference type="RuleBase" id="RU365034"/>
    </source>
</evidence>
<dbReference type="InterPro" id="IPR015421">
    <property type="entry name" value="PyrdxlP-dep_Trfase_major"/>
</dbReference>
<dbReference type="EMBL" id="BONI01000131">
    <property type="protein sequence ID" value="GIG11366.1"/>
    <property type="molecule type" value="Genomic_DNA"/>
</dbReference>
<protein>
    <recommendedName>
        <fullName evidence="6 12">Diaminobutyrate--2-oxoglutarate transaminase</fullName>
        <ecNumber evidence="5 12">2.6.1.76</ecNumber>
    </recommendedName>
    <alternativeName>
        <fullName evidence="12">DABA aminotransferase</fullName>
    </alternativeName>
</protein>
<evidence type="ECO:0000256" key="11">
    <source>
        <dbReference type="RuleBase" id="RU003560"/>
    </source>
</evidence>
<dbReference type="NCBIfam" id="TIGR02407">
    <property type="entry name" value="ectoine_ectB"/>
    <property type="match status" value="1"/>
</dbReference>
<dbReference type="Gene3D" id="3.40.640.10">
    <property type="entry name" value="Type I PLP-dependent aspartate aminotransferase-like (Major domain)"/>
    <property type="match status" value="1"/>
</dbReference>
<name>A0A8J3PDR6_9ACTN</name>
<evidence type="ECO:0000256" key="2">
    <source>
        <dbReference type="ARBA" id="ARBA00002189"/>
    </source>
</evidence>
<comment type="cofactor">
    <cofactor evidence="1 12">
        <name>pyridoxal 5'-phosphate</name>
        <dbReference type="ChEBI" id="CHEBI:597326"/>
    </cofactor>
</comment>
<keyword evidence="7 12" id="KW-0032">Aminotransferase</keyword>
<dbReference type="InterPro" id="IPR015424">
    <property type="entry name" value="PyrdxlP-dep_Trfase"/>
</dbReference>
<comment type="caution">
    <text evidence="13">The sequence shown here is derived from an EMBL/GenBank/DDBJ whole genome shotgun (WGS) entry which is preliminary data.</text>
</comment>
<evidence type="ECO:0000313" key="14">
    <source>
        <dbReference type="Proteomes" id="UP000630887"/>
    </source>
</evidence>